<feature type="region of interest" description="Disordered" evidence="8">
    <location>
        <begin position="279"/>
        <end position="384"/>
    </location>
</feature>
<dbReference type="EMBL" id="DVMX01000129">
    <property type="protein sequence ID" value="HIU42207.1"/>
    <property type="molecule type" value="Genomic_DNA"/>
</dbReference>
<name>A0A9D1LKQ9_9FIRM</name>
<keyword evidence="3 7" id="KW-0808">Transferase</keyword>
<feature type="transmembrane region" description="Helical" evidence="7">
    <location>
        <begin position="174"/>
        <end position="195"/>
    </location>
</feature>
<evidence type="ECO:0000256" key="6">
    <source>
        <dbReference type="ARBA" id="ARBA00023136"/>
    </source>
</evidence>
<dbReference type="GO" id="GO:0005886">
    <property type="term" value="C:plasma membrane"/>
    <property type="evidence" value="ECO:0007669"/>
    <property type="project" value="UniProtKB-SubCell"/>
</dbReference>
<evidence type="ECO:0000256" key="1">
    <source>
        <dbReference type="ARBA" id="ARBA00007150"/>
    </source>
</evidence>
<dbReference type="PROSITE" id="PS01311">
    <property type="entry name" value="LGT"/>
    <property type="match status" value="1"/>
</dbReference>
<feature type="compositionally biased region" description="Basic residues" evidence="8">
    <location>
        <begin position="295"/>
        <end position="305"/>
    </location>
</feature>
<keyword evidence="6 7" id="KW-0472">Membrane</keyword>
<dbReference type="HAMAP" id="MF_01147">
    <property type="entry name" value="Lgt"/>
    <property type="match status" value="1"/>
</dbReference>
<evidence type="ECO:0000313" key="10">
    <source>
        <dbReference type="Proteomes" id="UP000824082"/>
    </source>
</evidence>
<evidence type="ECO:0000313" key="9">
    <source>
        <dbReference type="EMBL" id="HIU42207.1"/>
    </source>
</evidence>
<protein>
    <recommendedName>
        <fullName evidence="7">Phosphatidylglycerol--prolipoprotein diacylglyceryl transferase</fullName>
        <ecNumber evidence="7">2.5.1.145</ecNumber>
    </recommendedName>
</protein>
<evidence type="ECO:0000256" key="4">
    <source>
        <dbReference type="ARBA" id="ARBA00022692"/>
    </source>
</evidence>
<dbReference type="InterPro" id="IPR001640">
    <property type="entry name" value="Lgt"/>
</dbReference>
<feature type="transmembrane region" description="Helical" evidence="7">
    <location>
        <begin position="26"/>
        <end position="46"/>
    </location>
</feature>
<reference evidence="9" key="2">
    <citation type="journal article" date="2021" name="PeerJ">
        <title>Extensive microbial diversity within the chicken gut microbiome revealed by metagenomics and culture.</title>
        <authorList>
            <person name="Gilroy R."/>
            <person name="Ravi A."/>
            <person name="Getino M."/>
            <person name="Pursley I."/>
            <person name="Horton D.L."/>
            <person name="Alikhan N.F."/>
            <person name="Baker D."/>
            <person name="Gharbi K."/>
            <person name="Hall N."/>
            <person name="Watson M."/>
            <person name="Adriaenssens E.M."/>
            <person name="Foster-Nyarko E."/>
            <person name="Jarju S."/>
            <person name="Secka A."/>
            <person name="Antonio M."/>
            <person name="Oren A."/>
            <person name="Chaudhuri R.R."/>
            <person name="La Ragione R."/>
            <person name="Hildebrand F."/>
            <person name="Pallen M.J."/>
        </authorList>
    </citation>
    <scope>NUCLEOTIDE SEQUENCE</scope>
    <source>
        <strain evidence="9">4509</strain>
    </source>
</reference>
<dbReference type="PANTHER" id="PTHR30589:SF0">
    <property type="entry name" value="PHOSPHATIDYLGLYCEROL--PROLIPOPROTEIN DIACYLGLYCERYL TRANSFERASE"/>
    <property type="match status" value="1"/>
</dbReference>
<evidence type="ECO:0000256" key="8">
    <source>
        <dbReference type="SAM" id="MobiDB-lite"/>
    </source>
</evidence>
<feature type="compositionally biased region" description="Acidic residues" evidence="8">
    <location>
        <begin position="326"/>
        <end position="337"/>
    </location>
</feature>
<proteinExistence type="inferred from homology"/>
<feature type="transmembrane region" description="Helical" evidence="7">
    <location>
        <begin position="124"/>
        <end position="142"/>
    </location>
</feature>
<dbReference type="AlphaFoldDB" id="A0A9D1LKQ9"/>
<sequence>MNTVTFPYLGLTFEMNPTIEIFGLNIAWYAVIIVAGMILAMVYVYCRIKQFGYDFDQIMEVLFFGIIGGIVGARLYYVIFSWEDYQDNLLEIFNTRNGGLAIYGGIIGALLAALIVFKVKKLPMIPFLDLAMIAFLLGQGIGRWGNFINVEAYGDPSIPCTNIFAMEVPGVDSLVHPCFLYESVWCLLGFVLFHFLSKKRRFDGEVVLWYCMWYGAERAFVEGLRGDSLMLGSFRVSQLLSILLVVAAAAVYIYMMVKIRRNRNPERIWVYADTPESEKNLADMEEERREEKEKARKKREAKHGRMLSSDEVHQAAQEEFGVVLPSEDEQEAEDDETKEQADPLAETEQPEETDGQASEAGSDLVEEQPTQEKTEQEDNHGTDH</sequence>
<feature type="transmembrane region" description="Helical" evidence="7">
    <location>
        <begin position="58"/>
        <end position="80"/>
    </location>
</feature>
<dbReference type="NCBIfam" id="TIGR00544">
    <property type="entry name" value="lgt"/>
    <property type="match status" value="1"/>
</dbReference>
<evidence type="ECO:0000256" key="5">
    <source>
        <dbReference type="ARBA" id="ARBA00022989"/>
    </source>
</evidence>
<comment type="pathway">
    <text evidence="7">Protein modification; lipoprotein biosynthesis (diacylglyceryl transfer).</text>
</comment>
<keyword evidence="2 7" id="KW-1003">Cell membrane</keyword>
<dbReference type="EC" id="2.5.1.145" evidence="7"/>
<reference evidence="9" key="1">
    <citation type="submission" date="2020-10" db="EMBL/GenBank/DDBJ databases">
        <authorList>
            <person name="Gilroy R."/>
        </authorList>
    </citation>
    <scope>NUCLEOTIDE SEQUENCE</scope>
    <source>
        <strain evidence="9">4509</strain>
    </source>
</reference>
<organism evidence="9 10">
    <name type="scientific">Candidatus Egerieicola faecale</name>
    <dbReference type="NCBI Taxonomy" id="2840774"/>
    <lineage>
        <taxon>Bacteria</taxon>
        <taxon>Bacillati</taxon>
        <taxon>Bacillota</taxon>
        <taxon>Clostridia</taxon>
        <taxon>Eubacteriales</taxon>
        <taxon>Oscillospiraceae</taxon>
        <taxon>Oscillospiraceae incertae sedis</taxon>
        <taxon>Candidatus Egerieicola</taxon>
    </lineage>
</organism>
<dbReference type="PANTHER" id="PTHR30589">
    <property type="entry name" value="PROLIPOPROTEIN DIACYLGLYCERYL TRANSFERASE"/>
    <property type="match status" value="1"/>
</dbReference>
<evidence type="ECO:0000256" key="3">
    <source>
        <dbReference type="ARBA" id="ARBA00022679"/>
    </source>
</evidence>
<comment type="function">
    <text evidence="7">Catalyzes the transfer of the diacylglyceryl group from phosphatidylglycerol to the sulfhydryl group of the N-terminal cysteine of a prolipoprotein, the first step in the formation of mature lipoproteins.</text>
</comment>
<feature type="transmembrane region" description="Helical" evidence="7">
    <location>
        <begin position="100"/>
        <end position="117"/>
    </location>
</feature>
<accession>A0A9D1LKQ9</accession>
<feature type="compositionally biased region" description="Basic and acidic residues" evidence="8">
    <location>
        <begin position="279"/>
        <end position="294"/>
    </location>
</feature>
<feature type="transmembrane region" description="Helical" evidence="7">
    <location>
        <begin position="236"/>
        <end position="257"/>
    </location>
</feature>
<dbReference type="GO" id="GO:0042158">
    <property type="term" value="P:lipoprotein biosynthetic process"/>
    <property type="evidence" value="ECO:0007669"/>
    <property type="project" value="UniProtKB-UniRule"/>
</dbReference>
<gene>
    <name evidence="7 9" type="primary">lgt</name>
    <name evidence="9" type="ORF">IAD19_06605</name>
</gene>
<evidence type="ECO:0000256" key="7">
    <source>
        <dbReference type="HAMAP-Rule" id="MF_01147"/>
    </source>
</evidence>
<dbReference type="GO" id="GO:0008961">
    <property type="term" value="F:phosphatidylglycerol-prolipoprotein diacylglyceryl transferase activity"/>
    <property type="evidence" value="ECO:0007669"/>
    <property type="project" value="UniProtKB-UniRule"/>
</dbReference>
<keyword evidence="5 7" id="KW-1133">Transmembrane helix</keyword>
<comment type="catalytic activity">
    <reaction evidence="7">
        <text>L-cysteinyl-[prolipoprotein] + a 1,2-diacyl-sn-glycero-3-phospho-(1'-sn-glycerol) = an S-1,2-diacyl-sn-glyceryl-L-cysteinyl-[prolipoprotein] + sn-glycerol 1-phosphate + H(+)</text>
        <dbReference type="Rhea" id="RHEA:56712"/>
        <dbReference type="Rhea" id="RHEA-COMP:14679"/>
        <dbReference type="Rhea" id="RHEA-COMP:14680"/>
        <dbReference type="ChEBI" id="CHEBI:15378"/>
        <dbReference type="ChEBI" id="CHEBI:29950"/>
        <dbReference type="ChEBI" id="CHEBI:57685"/>
        <dbReference type="ChEBI" id="CHEBI:64716"/>
        <dbReference type="ChEBI" id="CHEBI:140658"/>
        <dbReference type="EC" id="2.5.1.145"/>
    </reaction>
</comment>
<keyword evidence="4 7" id="KW-0812">Transmembrane</keyword>
<feature type="binding site" evidence="7">
    <location>
        <position position="143"/>
    </location>
    <ligand>
        <name>a 1,2-diacyl-sn-glycero-3-phospho-(1'-sn-glycerol)</name>
        <dbReference type="ChEBI" id="CHEBI:64716"/>
    </ligand>
</feature>
<comment type="similarity">
    <text evidence="1 7">Belongs to the Lgt family.</text>
</comment>
<comment type="subcellular location">
    <subcellularLocation>
        <location evidence="7">Cell membrane</location>
        <topology evidence="7">Multi-pass membrane protein</topology>
    </subcellularLocation>
</comment>
<feature type="compositionally biased region" description="Basic and acidic residues" evidence="8">
    <location>
        <begin position="370"/>
        <end position="384"/>
    </location>
</feature>
<dbReference type="Proteomes" id="UP000824082">
    <property type="component" value="Unassembled WGS sequence"/>
</dbReference>
<comment type="caution">
    <text evidence="9">The sequence shown here is derived from an EMBL/GenBank/DDBJ whole genome shotgun (WGS) entry which is preliminary data.</text>
</comment>
<dbReference type="Pfam" id="PF01790">
    <property type="entry name" value="LGT"/>
    <property type="match status" value="1"/>
</dbReference>
<evidence type="ECO:0000256" key="2">
    <source>
        <dbReference type="ARBA" id="ARBA00022475"/>
    </source>
</evidence>